<evidence type="ECO:0000256" key="2">
    <source>
        <dbReference type="SAM" id="Phobius"/>
    </source>
</evidence>
<sequence>MVASLSNSLKLCHLLPTSRLLNSRLAAFSISDASLSSSSLPQSNSSPSPSLSHRLSRFLKSWMWLPENEVKERKIFSKLLLFISGAFGFSFATWHVFLASDKFYPSLPLESNSLTPTNESRSTTHPRGPTPFLK</sequence>
<keyword evidence="4" id="KW-1185">Reference proteome</keyword>
<keyword evidence="2" id="KW-0472">Membrane</keyword>
<evidence type="ECO:0000313" key="4">
    <source>
        <dbReference type="Proteomes" id="UP000623129"/>
    </source>
</evidence>
<name>A0A833QUM8_9POAL</name>
<dbReference type="AlphaFoldDB" id="A0A833QUM8"/>
<keyword evidence="2" id="KW-1133">Transmembrane helix</keyword>
<organism evidence="3 4">
    <name type="scientific">Carex littledalei</name>
    <dbReference type="NCBI Taxonomy" id="544730"/>
    <lineage>
        <taxon>Eukaryota</taxon>
        <taxon>Viridiplantae</taxon>
        <taxon>Streptophyta</taxon>
        <taxon>Embryophyta</taxon>
        <taxon>Tracheophyta</taxon>
        <taxon>Spermatophyta</taxon>
        <taxon>Magnoliopsida</taxon>
        <taxon>Liliopsida</taxon>
        <taxon>Poales</taxon>
        <taxon>Cyperaceae</taxon>
        <taxon>Cyperoideae</taxon>
        <taxon>Cariceae</taxon>
        <taxon>Carex</taxon>
        <taxon>Carex subgen. Euthyceras</taxon>
    </lineage>
</organism>
<protein>
    <submittedName>
        <fullName evidence="3">Uncharacterized protein</fullName>
    </submittedName>
</protein>
<keyword evidence="2" id="KW-0812">Transmembrane</keyword>
<feature type="transmembrane region" description="Helical" evidence="2">
    <location>
        <begin position="79"/>
        <end position="97"/>
    </location>
</feature>
<dbReference type="Proteomes" id="UP000623129">
    <property type="component" value="Unassembled WGS sequence"/>
</dbReference>
<evidence type="ECO:0000313" key="3">
    <source>
        <dbReference type="EMBL" id="KAF3328201.1"/>
    </source>
</evidence>
<gene>
    <name evidence="3" type="ORF">FCM35_KLT06807</name>
</gene>
<feature type="compositionally biased region" description="Polar residues" evidence="1">
    <location>
        <begin position="114"/>
        <end position="125"/>
    </location>
</feature>
<feature type="region of interest" description="Disordered" evidence="1">
    <location>
        <begin position="114"/>
        <end position="134"/>
    </location>
</feature>
<dbReference type="EMBL" id="SWLB01000016">
    <property type="protein sequence ID" value="KAF3328201.1"/>
    <property type="molecule type" value="Genomic_DNA"/>
</dbReference>
<evidence type="ECO:0000256" key="1">
    <source>
        <dbReference type="SAM" id="MobiDB-lite"/>
    </source>
</evidence>
<accession>A0A833QUM8</accession>
<reference evidence="3" key="1">
    <citation type="submission" date="2020-01" db="EMBL/GenBank/DDBJ databases">
        <title>Genome sequence of Kobresia littledalei, the first chromosome-level genome in the family Cyperaceae.</title>
        <authorList>
            <person name="Qu G."/>
        </authorList>
    </citation>
    <scope>NUCLEOTIDE SEQUENCE</scope>
    <source>
        <strain evidence="3">C.B.Clarke</strain>
        <tissue evidence="3">Leaf</tissue>
    </source>
</reference>
<comment type="caution">
    <text evidence="3">The sequence shown here is derived from an EMBL/GenBank/DDBJ whole genome shotgun (WGS) entry which is preliminary data.</text>
</comment>
<proteinExistence type="predicted"/>